<dbReference type="PANTHER" id="PTHR30404">
    <property type="entry name" value="N-ACETYLMURAMOYL-L-ALANINE AMIDASE"/>
    <property type="match status" value="1"/>
</dbReference>
<reference evidence="3" key="2">
    <citation type="submission" date="2021-04" db="EMBL/GenBank/DDBJ databases">
        <authorList>
            <person name="Gilroy R."/>
        </authorList>
    </citation>
    <scope>NUCLEOTIDE SEQUENCE</scope>
    <source>
        <strain evidence="3">14324</strain>
    </source>
</reference>
<feature type="domain" description="MurNAc-LAA" evidence="2">
    <location>
        <begin position="142"/>
        <end position="254"/>
    </location>
</feature>
<evidence type="ECO:0000313" key="4">
    <source>
        <dbReference type="Proteomes" id="UP000824041"/>
    </source>
</evidence>
<accession>A0A9D2DSN5</accession>
<comment type="caution">
    <text evidence="3">The sequence shown here is derived from an EMBL/GenBank/DDBJ whole genome shotgun (WGS) entry which is preliminary data.</text>
</comment>
<dbReference type="GO" id="GO:0008745">
    <property type="term" value="F:N-acetylmuramoyl-L-alanine amidase activity"/>
    <property type="evidence" value="ECO:0007669"/>
    <property type="project" value="UniProtKB-EC"/>
</dbReference>
<dbReference type="GO" id="GO:0030288">
    <property type="term" value="C:outer membrane-bounded periplasmic space"/>
    <property type="evidence" value="ECO:0007669"/>
    <property type="project" value="TreeGrafter"/>
</dbReference>
<organism evidence="3 4">
    <name type="scientific">Candidatus Blautia faecigallinarum</name>
    <dbReference type="NCBI Taxonomy" id="2838488"/>
    <lineage>
        <taxon>Bacteria</taxon>
        <taxon>Bacillati</taxon>
        <taxon>Bacillota</taxon>
        <taxon>Clostridia</taxon>
        <taxon>Lachnospirales</taxon>
        <taxon>Lachnospiraceae</taxon>
        <taxon>Blautia</taxon>
    </lineage>
</organism>
<dbReference type="CDD" id="cd02696">
    <property type="entry name" value="MurNAc-LAA"/>
    <property type="match status" value="1"/>
</dbReference>
<dbReference type="Pfam" id="PF01520">
    <property type="entry name" value="Amidase_3"/>
    <property type="match status" value="1"/>
</dbReference>
<evidence type="ECO:0000256" key="1">
    <source>
        <dbReference type="ARBA" id="ARBA00022801"/>
    </source>
</evidence>
<dbReference type="EMBL" id="DXBU01000090">
    <property type="protein sequence ID" value="HIZ22383.1"/>
    <property type="molecule type" value="Genomic_DNA"/>
</dbReference>
<dbReference type="Gene3D" id="3.40.630.40">
    <property type="entry name" value="Zn-dependent exopeptidases"/>
    <property type="match status" value="1"/>
</dbReference>
<dbReference type="PANTHER" id="PTHR30404:SF0">
    <property type="entry name" value="N-ACETYLMURAMOYL-L-ALANINE AMIDASE AMIC"/>
    <property type="match status" value="1"/>
</dbReference>
<reference evidence="3" key="1">
    <citation type="journal article" date="2021" name="PeerJ">
        <title>Extensive microbial diversity within the chicken gut microbiome revealed by metagenomics and culture.</title>
        <authorList>
            <person name="Gilroy R."/>
            <person name="Ravi A."/>
            <person name="Getino M."/>
            <person name="Pursley I."/>
            <person name="Horton D.L."/>
            <person name="Alikhan N.F."/>
            <person name="Baker D."/>
            <person name="Gharbi K."/>
            <person name="Hall N."/>
            <person name="Watson M."/>
            <person name="Adriaenssens E.M."/>
            <person name="Foster-Nyarko E."/>
            <person name="Jarju S."/>
            <person name="Secka A."/>
            <person name="Antonio M."/>
            <person name="Oren A."/>
            <person name="Chaudhuri R.R."/>
            <person name="La Ragione R."/>
            <person name="Hildebrand F."/>
            <person name="Pallen M.J."/>
        </authorList>
    </citation>
    <scope>NUCLEOTIDE SEQUENCE</scope>
    <source>
        <strain evidence="3">14324</strain>
    </source>
</reference>
<evidence type="ECO:0000259" key="2">
    <source>
        <dbReference type="SMART" id="SM00646"/>
    </source>
</evidence>
<dbReference type="SMART" id="SM00646">
    <property type="entry name" value="Ami_3"/>
    <property type="match status" value="1"/>
</dbReference>
<protein>
    <submittedName>
        <fullName evidence="3">N-acetylmuramoyl-L-alanine amidase</fullName>
        <ecNumber evidence="3">3.5.1.28</ecNumber>
    </submittedName>
</protein>
<dbReference type="InterPro" id="IPR050695">
    <property type="entry name" value="N-acetylmuramoyl_amidase_3"/>
</dbReference>
<sequence>MLKTLPGTYIKWSSPGGVLFLKKQIWSELPEENKKKRYALELVMACVLLLSFVFLSKEAAVVSKEMTSEKVIAVDAGHGGRDPGMIGIGNLREDQINLAIAFKLKEQLEERGYTVVMTRTDANGLYEEDAVNKKVQDLWNRIDRIKKSNPLLTISIHQNSYQDPSVKGPQVFYYETSTEGRRLAGAIQEQLNETLAPSSPRTEKGNKTYFLLKKCPGVINIVECGFLTNPQEAALLQEEAYQEKAAAAIAQGIERYLSGE</sequence>
<dbReference type="GO" id="GO:0009253">
    <property type="term" value="P:peptidoglycan catabolic process"/>
    <property type="evidence" value="ECO:0007669"/>
    <property type="project" value="InterPro"/>
</dbReference>
<dbReference type="Proteomes" id="UP000824041">
    <property type="component" value="Unassembled WGS sequence"/>
</dbReference>
<keyword evidence="1 3" id="KW-0378">Hydrolase</keyword>
<dbReference type="InterPro" id="IPR002508">
    <property type="entry name" value="MurNAc-LAA_cat"/>
</dbReference>
<proteinExistence type="predicted"/>
<dbReference type="EC" id="3.5.1.28" evidence="3"/>
<dbReference type="AlphaFoldDB" id="A0A9D2DSN5"/>
<gene>
    <name evidence="3" type="ORF">IAA21_06250</name>
</gene>
<evidence type="ECO:0000313" key="3">
    <source>
        <dbReference type="EMBL" id="HIZ22383.1"/>
    </source>
</evidence>
<name>A0A9D2DSN5_9FIRM</name>
<dbReference type="SUPFAM" id="SSF53187">
    <property type="entry name" value="Zn-dependent exopeptidases"/>
    <property type="match status" value="1"/>
</dbReference>